<feature type="region of interest" description="Disordered" evidence="1">
    <location>
        <begin position="22"/>
        <end position="41"/>
    </location>
</feature>
<protein>
    <recommendedName>
        <fullName evidence="6">DUF4349 domain-containing protein</fullName>
    </recommendedName>
</protein>
<feature type="signal peptide" evidence="3">
    <location>
        <begin position="1"/>
        <end position="20"/>
    </location>
</feature>
<reference evidence="4 5" key="1">
    <citation type="submission" date="2018-03" db="EMBL/GenBank/DDBJ databases">
        <title>Adhaeribacter sp. HMF7605 Genome sequencing and assembly.</title>
        <authorList>
            <person name="Kang H."/>
            <person name="Kang J."/>
            <person name="Cha I."/>
            <person name="Kim H."/>
            <person name="Joh K."/>
        </authorList>
    </citation>
    <scope>NUCLEOTIDE SEQUENCE [LARGE SCALE GENOMIC DNA]</scope>
    <source>
        <strain evidence="4 5">HMF7605</strain>
    </source>
</reference>
<dbReference type="AlphaFoldDB" id="A0A2T2YEH1"/>
<dbReference type="EMBL" id="PYFT01000001">
    <property type="protein sequence ID" value="PSR53915.1"/>
    <property type="molecule type" value="Genomic_DNA"/>
</dbReference>
<evidence type="ECO:0000313" key="4">
    <source>
        <dbReference type="EMBL" id="PSR53915.1"/>
    </source>
</evidence>
<sequence>MKNYLFVLTLLCLVSCKTLQPEPAAPTQAPSDQPELITPQKTLAQPAPSVYQLPAGLTGRQKLKAIQALAKRDTPVVPRKIKVNQDNRVKDKSKVAVDQRVKDKSKVKDQKKSLKKEKLQPAPKVDSTHQGKAWAVFWFTLFLVAIVLQLYWNRKKLWTRLVKLVTKRKAK</sequence>
<keyword evidence="2" id="KW-0812">Transmembrane</keyword>
<evidence type="ECO:0000313" key="5">
    <source>
        <dbReference type="Proteomes" id="UP000240357"/>
    </source>
</evidence>
<proteinExistence type="predicted"/>
<evidence type="ECO:0008006" key="6">
    <source>
        <dbReference type="Google" id="ProtNLM"/>
    </source>
</evidence>
<dbReference type="RefSeq" id="WP_106929034.1">
    <property type="nucleotide sequence ID" value="NZ_PYFT01000001.1"/>
</dbReference>
<organism evidence="4 5">
    <name type="scientific">Adhaeribacter arboris</name>
    <dbReference type="NCBI Taxonomy" id="2072846"/>
    <lineage>
        <taxon>Bacteria</taxon>
        <taxon>Pseudomonadati</taxon>
        <taxon>Bacteroidota</taxon>
        <taxon>Cytophagia</taxon>
        <taxon>Cytophagales</taxon>
        <taxon>Hymenobacteraceae</taxon>
        <taxon>Adhaeribacter</taxon>
    </lineage>
</organism>
<keyword evidence="5" id="KW-1185">Reference proteome</keyword>
<keyword evidence="2" id="KW-0472">Membrane</keyword>
<feature type="compositionally biased region" description="Basic and acidic residues" evidence="1">
    <location>
        <begin position="83"/>
        <end position="119"/>
    </location>
</feature>
<keyword evidence="2" id="KW-1133">Transmembrane helix</keyword>
<feature type="region of interest" description="Disordered" evidence="1">
    <location>
        <begin position="80"/>
        <end position="125"/>
    </location>
</feature>
<name>A0A2T2YEH1_9BACT</name>
<dbReference type="Proteomes" id="UP000240357">
    <property type="component" value="Unassembled WGS sequence"/>
</dbReference>
<evidence type="ECO:0000256" key="1">
    <source>
        <dbReference type="SAM" id="MobiDB-lite"/>
    </source>
</evidence>
<evidence type="ECO:0000256" key="2">
    <source>
        <dbReference type="SAM" id="Phobius"/>
    </source>
</evidence>
<feature type="chain" id="PRO_5015586382" description="DUF4349 domain-containing protein" evidence="3">
    <location>
        <begin position="21"/>
        <end position="171"/>
    </location>
</feature>
<accession>A0A2T2YEH1</accession>
<feature type="transmembrane region" description="Helical" evidence="2">
    <location>
        <begin position="133"/>
        <end position="152"/>
    </location>
</feature>
<gene>
    <name evidence="4" type="ORF">AHMF7605_10495</name>
</gene>
<keyword evidence="3" id="KW-0732">Signal</keyword>
<evidence type="ECO:0000256" key="3">
    <source>
        <dbReference type="SAM" id="SignalP"/>
    </source>
</evidence>
<comment type="caution">
    <text evidence="4">The sequence shown here is derived from an EMBL/GenBank/DDBJ whole genome shotgun (WGS) entry which is preliminary data.</text>
</comment>